<evidence type="ECO:0000313" key="3">
    <source>
        <dbReference type="Proteomes" id="UP001055286"/>
    </source>
</evidence>
<reference evidence="2" key="1">
    <citation type="journal article" date="2016" name="Front. Microbiol.">
        <title>Genome Sequence of the Piezophilic, Mesophilic Sulfate-Reducing Bacterium Desulfovibrio indicus J2T.</title>
        <authorList>
            <person name="Cao J."/>
            <person name="Maignien L."/>
            <person name="Shao Z."/>
            <person name="Alain K."/>
            <person name="Jebbar M."/>
        </authorList>
    </citation>
    <scope>NUCLEOTIDE SEQUENCE</scope>
    <source>
        <strain evidence="2">JCM 32048</strain>
    </source>
</reference>
<accession>A0AA37HHT5</accession>
<comment type="caution">
    <text evidence="2">The sequence shown here is derived from an EMBL/GenBank/DDBJ whole genome shotgun (WGS) entry which is preliminary data.</text>
</comment>
<reference evidence="2" key="2">
    <citation type="submission" date="2021-08" db="EMBL/GenBank/DDBJ databases">
        <authorList>
            <person name="Tani A."/>
            <person name="Ola A."/>
            <person name="Ogura Y."/>
            <person name="Katsura K."/>
            <person name="Hayashi T."/>
        </authorList>
    </citation>
    <scope>NUCLEOTIDE SEQUENCE</scope>
    <source>
        <strain evidence="2">JCM 32048</strain>
    </source>
</reference>
<organism evidence="2 3">
    <name type="scientific">Methylobacterium frigidaeris</name>
    <dbReference type="NCBI Taxonomy" id="2038277"/>
    <lineage>
        <taxon>Bacteria</taxon>
        <taxon>Pseudomonadati</taxon>
        <taxon>Pseudomonadota</taxon>
        <taxon>Alphaproteobacteria</taxon>
        <taxon>Hyphomicrobiales</taxon>
        <taxon>Methylobacteriaceae</taxon>
        <taxon>Methylobacterium</taxon>
    </lineage>
</organism>
<evidence type="ECO:0000256" key="1">
    <source>
        <dbReference type="SAM" id="Coils"/>
    </source>
</evidence>
<dbReference type="Proteomes" id="UP001055286">
    <property type="component" value="Unassembled WGS sequence"/>
</dbReference>
<sequence>MTDDEITALADHITTLESDLAQARRRIRDLEAAVEESRAREAAHDAAVQDRIARLIEHQQRRRVEGEQVLRNSSDW</sequence>
<gene>
    <name evidence="2" type="ORF">MPEAHAMD_6427</name>
</gene>
<keyword evidence="3" id="KW-1185">Reference proteome</keyword>
<dbReference type="AlphaFoldDB" id="A0AA37HHT5"/>
<protein>
    <submittedName>
        <fullName evidence="2">Uncharacterized protein</fullName>
    </submittedName>
</protein>
<proteinExistence type="predicted"/>
<feature type="coiled-coil region" evidence="1">
    <location>
        <begin position="6"/>
        <end position="40"/>
    </location>
</feature>
<name>A0AA37HHT5_9HYPH</name>
<dbReference type="RefSeq" id="WP_099902012.1">
    <property type="nucleotide sequence ID" value="NZ_BPQJ01000058.1"/>
</dbReference>
<evidence type="ECO:0000313" key="2">
    <source>
        <dbReference type="EMBL" id="GJD66230.1"/>
    </source>
</evidence>
<keyword evidence="1" id="KW-0175">Coiled coil</keyword>
<dbReference type="EMBL" id="BPQJ01000058">
    <property type="protein sequence ID" value="GJD66230.1"/>
    <property type="molecule type" value="Genomic_DNA"/>
</dbReference>